<dbReference type="PANTHER" id="PTHR15633:SF2">
    <property type="entry name" value="NUCLEOLAR PROTEIN 11"/>
    <property type="match status" value="1"/>
</dbReference>
<comment type="caution">
    <text evidence="2">The sequence shown here is derived from an EMBL/GenBank/DDBJ whole genome shotgun (WGS) entry which is preliminary data.</text>
</comment>
<reference evidence="2 3" key="1">
    <citation type="submission" date="2019-07" db="EMBL/GenBank/DDBJ databases">
        <title>Genomes of Cafeteria roenbergensis.</title>
        <authorList>
            <person name="Fischer M.G."/>
            <person name="Hackl T."/>
            <person name="Roman M."/>
        </authorList>
    </citation>
    <scope>NUCLEOTIDE SEQUENCE [LARGE SCALE GENOMIC DNA]</scope>
    <source>
        <strain evidence="2 3">E4-10P</strain>
    </source>
</reference>
<dbReference type="Proteomes" id="UP000322899">
    <property type="component" value="Unassembled WGS sequence"/>
</dbReference>
<evidence type="ECO:0000313" key="3">
    <source>
        <dbReference type="Proteomes" id="UP000322899"/>
    </source>
</evidence>
<organism evidence="2 3">
    <name type="scientific">Cafeteria roenbergensis</name>
    <name type="common">Marine flagellate</name>
    <dbReference type="NCBI Taxonomy" id="33653"/>
    <lineage>
        <taxon>Eukaryota</taxon>
        <taxon>Sar</taxon>
        <taxon>Stramenopiles</taxon>
        <taxon>Bigyra</taxon>
        <taxon>Opalozoa</taxon>
        <taxon>Bicosoecida</taxon>
        <taxon>Cafeteriaceae</taxon>
        <taxon>Cafeteria</taxon>
    </lineage>
</organism>
<feature type="region of interest" description="Disordered" evidence="1">
    <location>
        <begin position="642"/>
        <end position="661"/>
    </location>
</feature>
<dbReference type="GO" id="GO:0005730">
    <property type="term" value="C:nucleolus"/>
    <property type="evidence" value="ECO:0007669"/>
    <property type="project" value="TreeGrafter"/>
</dbReference>
<evidence type="ECO:0000256" key="1">
    <source>
        <dbReference type="SAM" id="MobiDB-lite"/>
    </source>
</evidence>
<protein>
    <submittedName>
        <fullName evidence="2">Uncharacterized protein</fullName>
    </submittedName>
</protein>
<accession>A0A5A8DT02</accession>
<dbReference type="EMBL" id="VLTO01000084">
    <property type="protein sequence ID" value="KAA0166980.1"/>
    <property type="molecule type" value="Genomic_DNA"/>
</dbReference>
<dbReference type="PANTHER" id="PTHR15633">
    <property type="entry name" value="NUCLEOLAR PROTEIN 11"/>
    <property type="match status" value="1"/>
</dbReference>
<evidence type="ECO:0000313" key="2">
    <source>
        <dbReference type="EMBL" id="KAA0166980.1"/>
    </source>
</evidence>
<name>A0A5A8DT02_CAFRO</name>
<gene>
    <name evidence="2" type="ORF">FNF27_07432</name>
</gene>
<feature type="compositionally biased region" description="Low complexity" evidence="1">
    <location>
        <begin position="414"/>
        <end position="438"/>
    </location>
</feature>
<dbReference type="AlphaFoldDB" id="A0A5A8DT02"/>
<sequence>MDMEIDVSERIVARQAVVGASWTTMSAASAAVLPVVTTEQRVQVFNQVRSRRLWAVQDDRLLVTWAEEDASIDAANHARLPSSALSVLSSRFLDAVVVVHKNGSVGLYTAPTSSASAPECLARTPARPDGRRLRWARLVALKGSETGTYLLIAVAQHPSSLAASADARGARLVVYRIVSRRAAAARAEAGRSAKDGAAPAAAAPGTLDVSVELSADHDLPTPPGSQPGAAVVTACLHKALLRLTVVWESGAVQSLAFPVRPLWYLARPEVAWTRLLDAPQRAILRCTEGSDASATAASAAAASDAGADWPGAARAFAVEPGCLVLVAAPKPSADAASAAAADAGKAAGLIVSVWDARHGIAVAQRLTTVAGDDGDASAALPAEADAEAAAPSRPAASNPPPAASGGRVRRRRSSSVVDPSILSAPPASAPSTASAHAPPADPLVTATVAADGGMLCVAAPFCVTLARLALRAPSLASAFGRVAATSRLLRPSDPVARASAATSAAPVPPGVGAPASGAALPVVMDGASLFSGSEAAADPSDPAVMAADAAAARLGTRPLRLVAWSNAAASMRRAGDVAAEEFALSGVEAAPDATACRAALSAVDVLASPPGCPEVVAAEIVAAAARRCAAAGLARTPDAADVSAAKAGRRAGKRARDSESRSPSAEWRSLLLDLLDTGRVDHAACPTLVRDALAAGRWRVVDAAVRHVRGLPERVLASILRAAVRAAASGAADDSDKPHAFVEWVRRSWQSQGVDIVELDEQNAAARAAAVAAGRRKTQLKQPPAGRALAATRGLEHVLVLCARRERNDVFLQSALGGGGLSGDEAAAALAGLTRLLRRFAVAFPERFAREAGTLPRAVVDLLAENAVLADTVAAGAAAGAAAAAAALTAAEADGAAPASSSSSSSAESPAEAAARAQAAAVAASAVRVAGDRRARRRRMDPATEAALAKTIASRGGDSSAGRSDSTPAWGSPLPDTPLPPLGRLLDWVRVLLDAAFPALLVSASSAAAGTGPAVGDALGVLRRLRGVVSELSSGAQAMADLRGHLAHTLQRLPHPEAALPGYMEEVMRMPKVEA</sequence>
<dbReference type="InterPro" id="IPR042859">
    <property type="entry name" value="NOL11"/>
</dbReference>
<dbReference type="GO" id="GO:0003723">
    <property type="term" value="F:RNA binding"/>
    <property type="evidence" value="ECO:0007669"/>
    <property type="project" value="TreeGrafter"/>
</dbReference>
<dbReference type="GO" id="GO:0030490">
    <property type="term" value="P:maturation of SSU-rRNA"/>
    <property type="evidence" value="ECO:0007669"/>
    <property type="project" value="InterPro"/>
</dbReference>
<proteinExistence type="predicted"/>
<feature type="compositionally biased region" description="Low complexity" evidence="1">
    <location>
        <begin position="381"/>
        <end position="396"/>
    </location>
</feature>
<feature type="region of interest" description="Disordered" evidence="1">
    <location>
        <begin position="933"/>
        <end position="977"/>
    </location>
</feature>
<feature type="region of interest" description="Disordered" evidence="1">
    <location>
        <begin position="381"/>
        <end position="439"/>
    </location>
</feature>
<feature type="compositionally biased region" description="Low complexity" evidence="1">
    <location>
        <begin position="953"/>
        <end position="966"/>
    </location>
</feature>